<feature type="domain" description="Pterin-binding" evidence="12">
    <location>
        <begin position="112"/>
        <end position="368"/>
    </location>
</feature>
<evidence type="ECO:0000256" key="9">
    <source>
        <dbReference type="ARBA" id="ARBA00022842"/>
    </source>
</evidence>
<evidence type="ECO:0000256" key="3">
    <source>
        <dbReference type="ARBA" id="ARBA00004763"/>
    </source>
</evidence>
<evidence type="ECO:0000256" key="4">
    <source>
        <dbReference type="ARBA" id="ARBA00009503"/>
    </source>
</evidence>
<proteinExistence type="inferred from homology"/>
<dbReference type="FunFam" id="3.20.20.20:FF:000006">
    <property type="entry name" value="Dihydropteroate synthase"/>
    <property type="match status" value="1"/>
</dbReference>
<comment type="cofactor">
    <cofactor evidence="2">
        <name>Mg(2+)</name>
        <dbReference type="ChEBI" id="CHEBI:18420"/>
    </cofactor>
</comment>
<evidence type="ECO:0000259" key="12">
    <source>
        <dbReference type="PROSITE" id="PS50972"/>
    </source>
</evidence>
<gene>
    <name evidence="13" type="primary">folP</name>
    <name evidence="13" type="ORF">NUH88_15365</name>
</gene>
<keyword evidence="10" id="KW-0289">Folate biosynthesis</keyword>
<dbReference type="GO" id="GO:0004156">
    <property type="term" value="F:dihydropteroate synthase activity"/>
    <property type="evidence" value="ECO:0007669"/>
    <property type="project" value="UniProtKB-EC"/>
</dbReference>
<dbReference type="AlphaFoldDB" id="A0A9J7AR07"/>
<name>A0A9J7AR07_9PROT</name>
<dbReference type="SUPFAM" id="SSF51717">
    <property type="entry name" value="Dihydropteroate synthetase-like"/>
    <property type="match status" value="1"/>
</dbReference>
<evidence type="ECO:0000313" key="14">
    <source>
        <dbReference type="Proteomes" id="UP001060336"/>
    </source>
</evidence>
<dbReference type="GO" id="GO:0046656">
    <property type="term" value="P:folic acid biosynthetic process"/>
    <property type="evidence" value="ECO:0007669"/>
    <property type="project" value="UniProtKB-KW"/>
</dbReference>
<sequence length="377" mass="40096">MVQIIREAALRRGLLPSGARIRLRPEGILWGESAARLIGAGAARPLAGGPGAFTSVELIARSDEAIHLIGPVPVADAEDWAEEEGFGDVVVQELAALIAFRPALCGLPQDRPLVMGIVNVTPDSFSDGGDFADRDVAVDHAFELLMQGADILDIGGESTRPGADPVPVAEELRRVVPVIEGIRSRAGAKRPVISVDTRRPAVMRAALDAGADIVNDVTGLKDPESRRIVAEAGVPAMLMHMRGEPQSMQTEAVYDFSPLEMVEELERRVLDAERDGIARGRIIADPGVGFAKNVTHNLEVLARLGLLHSLGCPILLGVSRKRFIGALSRDEPAKQRVPGSLAAALAGVEKGVQMVRVHDVAETVQALKIWAGIAGER</sequence>
<evidence type="ECO:0000313" key="13">
    <source>
        <dbReference type="EMBL" id="UUX48780.1"/>
    </source>
</evidence>
<dbReference type="PANTHER" id="PTHR20941:SF1">
    <property type="entry name" value="FOLIC ACID SYNTHESIS PROTEIN FOL1"/>
    <property type="match status" value="1"/>
</dbReference>
<dbReference type="GO" id="GO:0046654">
    <property type="term" value="P:tetrahydrofolate biosynthetic process"/>
    <property type="evidence" value="ECO:0007669"/>
    <property type="project" value="TreeGrafter"/>
</dbReference>
<dbReference type="Pfam" id="PF00809">
    <property type="entry name" value="Pterin_bind"/>
    <property type="match status" value="1"/>
</dbReference>
<evidence type="ECO:0000256" key="11">
    <source>
        <dbReference type="ARBA" id="ARBA00030193"/>
    </source>
</evidence>
<evidence type="ECO:0000256" key="10">
    <source>
        <dbReference type="ARBA" id="ARBA00022909"/>
    </source>
</evidence>
<keyword evidence="9" id="KW-0460">Magnesium</keyword>
<dbReference type="InterPro" id="IPR006390">
    <property type="entry name" value="DHP_synth_dom"/>
</dbReference>
<dbReference type="EC" id="2.5.1.15" evidence="5"/>
<dbReference type="GO" id="GO:0046872">
    <property type="term" value="F:metal ion binding"/>
    <property type="evidence" value="ECO:0007669"/>
    <property type="project" value="UniProtKB-KW"/>
</dbReference>
<dbReference type="NCBIfam" id="TIGR01496">
    <property type="entry name" value="DHPS"/>
    <property type="match status" value="1"/>
</dbReference>
<dbReference type="PROSITE" id="PS00793">
    <property type="entry name" value="DHPS_2"/>
    <property type="match status" value="1"/>
</dbReference>
<evidence type="ECO:0000256" key="8">
    <source>
        <dbReference type="ARBA" id="ARBA00022723"/>
    </source>
</evidence>
<dbReference type="InterPro" id="IPR000489">
    <property type="entry name" value="Pterin-binding_dom"/>
</dbReference>
<dbReference type="PROSITE" id="PS50972">
    <property type="entry name" value="PTERIN_BINDING"/>
    <property type="match status" value="1"/>
</dbReference>
<dbReference type="InterPro" id="IPR011005">
    <property type="entry name" value="Dihydropteroate_synth-like_sf"/>
</dbReference>
<dbReference type="GO" id="GO:0005829">
    <property type="term" value="C:cytosol"/>
    <property type="evidence" value="ECO:0007669"/>
    <property type="project" value="TreeGrafter"/>
</dbReference>
<dbReference type="EMBL" id="CP102480">
    <property type="protein sequence ID" value="UUX48780.1"/>
    <property type="molecule type" value="Genomic_DNA"/>
</dbReference>
<keyword evidence="7 13" id="KW-0808">Transferase</keyword>
<dbReference type="PANTHER" id="PTHR20941">
    <property type="entry name" value="FOLATE SYNTHESIS PROTEINS"/>
    <property type="match status" value="1"/>
</dbReference>
<accession>A0A9J7AR07</accession>
<protein>
    <recommendedName>
        <fullName evidence="6">Dihydropteroate synthase</fullName>
        <ecNumber evidence="5">2.5.1.15</ecNumber>
    </recommendedName>
    <alternativeName>
        <fullName evidence="11">Dihydropteroate pyrophosphorylase</fullName>
    </alternativeName>
</protein>
<dbReference type="Proteomes" id="UP001060336">
    <property type="component" value="Chromosome"/>
</dbReference>
<dbReference type="Gene3D" id="3.20.20.20">
    <property type="entry name" value="Dihydropteroate synthase-like"/>
    <property type="match status" value="1"/>
</dbReference>
<evidence type="ECO:0000256" key="2">
    <source>
        <dbReference type="ARBA" id="ARBA00001946"/>
    </source>
</evidence>
<organism evidence="13 14">
    <name type="scientific">Nisaea acidiphila</name>
    <dbReference type="NCBI Taxonomy" id="1862145"/>
    <lineage>
        <taxon>Bacteria</taxon>
        <taxon>Pseudomonadati</taxon>
        <taxon>Pseudomonadota</taxon>
        <taxon>Alphaproteobacteria</taxon>
        <taxon>Rhodospirillales</taxon>
        <taxon>Thalassobaculaceae</taxon>
        <taxon>Nisaea</taxon>
    </lineage>
</organism>
<comment type="catalytic activity">
    <reaction evidence="1">
        <text>(7,8-dihydropterin-6-yl)methyl diphosphate + 4-aminobenzoate = 7,8-dihydropteroate + diphosphate</text>
        <dbReference type="Rhea" id="RHEA:19949"/>
        <dbReference type="ChEBI" id="CHEBI:17836"/>
        <dbReference type="ChEBI" id="CHEBI:17839"/>
        <dbReference type="ChEBI" id="CHEBI:33019"/>
        <dbReference type="ChEBI" id="CHEBI:72950"/>
        <dbReference type="EC" id="2.5.1.15"/>
    </reaction>
</comment>
<dbReference type="PROSITE" id="PS00792">
    <property type="entry name" value="DHPS_1"/>
    <property type="match status" value="1"/>
</dbReference>
<reference evidence="13" key="1">
    <citation type="submission" date="2022-08" db="EMBL/GenBank/DDBJ databases">
        <title>Nisaea acidiphila sp. nov., isolated from a marine algal debris and emended description of the genus Nisaea Urios et al. 2008.</title>
        <authorList>
            <person name="Kwon K."/>
        </authorList>
    </citation>
    <scope>NUCLEOTIDE SEQUENCE</scope>
    <source>
        <strain evidence="13">MEBiC11861</strain>
    </source>
</reference>
<evidence type="ECO:0000256" key="5">
    <source>
        <dbReference type="ARBA" id="ARBA00012458"/>
    </source>
</evidence>
<keyword evidence="8" id="KW-0479">Metal-binding</keyword>
<evidence type="ECO:0000256" key="7">
    <source>
        <dbReference type="ARBA" id="ARBA00022679"/>
    </source>
</evidence>
<dbReference type="InterPro" id="IPR045031">
    <property type="entry name" value="DHP_synth-like"/>
</dbReference>
<evidence type="ECO:0000256" key="6">
    <source>
        <dbReference type="ARBA" id="ARBA00016919"/>
    </source>
</evidence>
<dbReference type="RefSeq" id="WP_257767282.1">
    <property type="nucleotide sequence ID" value="NZ_CP102480.1"/>
</dbReference>
<dbReference type="KEGG" id="naci:NUH88_15365"/>
<evidence type="ECO:0000256" key="1">
    <source>
        <dbReference type="ARBA" id="ARBA00000012"/>
    </source>
</evidence>
<comment type="pathway">
    <text evidence="3">Cofactor biosynthesis; tetrahydrofolate biosynthesis; 7,8-dihydrofolate from 2-amino-4-hydroxy-6-hydroxymethyl-7,8-dihydropteridine diphosphate and 4-aminobenzoate: step 1/2.</text>
</comment>
<dbReference type="CDD" id="cd00739">
    <property type="entry name" value="DHPS"/>
    <property type="match status" value="1"/>
</dbReference>
<comment type="similarity">
    <text evidence="4">Belongs to the DHPS family.</text>
</comment>
<keyword evidence="14" id="KW-1185">Reference proteome</keyword>